<keyword evidence="1" id="KW-1133">Transmembrane helix</keyword>
<dbReference type="KEGG" id="gba:J421_6120"/>
<keyword evidence="3" id="KW-1185">Reference proteome</keyword>
<keyword evidence="2" id="KW-0614">Plasmid</keyword>
<evidence type="ECO:0000256" key="1">
    <source>
        <dbReference type="SAM" id="Phobius"/>
    </source>
</evidence>
<reference evidence="2 3" key="1">
    <citation type="journal article" date="2014" name="Genome Announc.">
        <title>Genome Sequence and Methylome of Soil Bacterium Gemmatirosa kalamazoonensis KBS708T, a Member of the Rarely Cultivated Gemmatimonadetes Phylum.</title>
        <authorList>
            <person name="Debruyn J.M."/>
            <person name="Radosevich M."/>
            <person name="Wommack K.E."/>
            <person name="Polson S.W."/>
            <person name="Hauser L.J."/>
            <person name="Fawaz M.N."/>
            <person name="Korlach J."/>
            <person name="Tsai Y.C."/>
        </authorList>
    </citation>
    <scope>NUCLEOTIDE SEQUENCE [LARGE SCALE GENOMIC DNA]</scope>
    <source>
        <strain evidence="2 3">KBS708</strain>
        <plasmid evidence="3">Plasmid 2</plasmid>
    </source>
</reference>
<geneLocation type="plasmid" evidence="2 3">
    <name>2</name>
</geneLocation>
<feature type="transmembrane region" description="Helical" evidence="1">
    <location>
        <begin position="30"/>
        <end position="50"/>
    </location>
</feature>
<feature type="transmembrane region" description="Helical" evidence="1">
    <location>
        <begin position="57"/>
        <end position="79"/>
    </location>
</feature>
<keyword evidence="1" id="KW-0812">Transmembrane</keyword>
<protein>
    <submittedName>
        <fullName evidence="2">Uncharacterized protein</fullName>
    </submittedName>
</protein>
<organism evidence="2 3">
    <name type="scientific">Gemmatirosa kalamazoonensis</name>
    <dbReference type="NCBI Taxonomy" id="861299"/>
    <lineage>
        <taxon>Bacteria</taxon>
        <taxon>Pseudomonadati</taxon>
        <taxon>Gemmatimonadota</taxon>
        <taxon>Gemmatimonadia</taxon>
        <taxon>Gemmatimonadales</taxon>
        <taxon>Gemmatimonadaceae</taxon>
        <taxon>Gemmatirosa</taxon>
    </lineage>
</organism>
<feature type="transmembrane region" description="Helical" evidence="1">
    <location>
        <begin position="99"/>
        <end position="124"/>
    </location>
</feature>
<dbReference type="AlphaFoldDB" id="W0RTL8"/>
<evidence type="ECO:0000313" key="3">
    <source>
        <dbReference type="Proteomes" id="UP000019151"/>
    </source>
</evidence>
<gene>
    <name evidence="2" type="ORF">J421_6120</name>
</gene>
<proteinExistence type="predicted"/>
<dbReference type="InParanoid" id="W0RTL8"/>
<dbReference type="EMBL" id="CP007130">
    <property type="protein sequence ID" value="AHG93655.1"/>
    <property type="molecule type" value="Genomic_DNA"/>
</dbReference>
<dbReference type="HOGENOM" id="CLU_1968532_0_0_0"/>
<sequence>MSALRRYFFDTVYYPRSAWRVVAWWERRRLSYNAAVGACGLLTLAVFAILGMLPPRAALVVVVPAYALAANVCYSLGALADLAARRVGGPDWAPIGPTLFRYGFVFSVGLTLLPIPVAMLGWLLRLLARTA</sequence>
<keyword evidence="1" id="KW-0472">Membrane</keyword>
<dbReference type="Proteomes" id="UP000019151">
    <property type="component" value="Plasmid 2"/>
</dbReference>
<name>W0RTL8_9BACT</name>
<accession>W0RTL8</accession>
<evidence type="ECO:0000313" key="2">
    <source>
        <dbReference type="EMBL" id="AHG93655.1"/>
    </source>
</evidence>
<dbReference type="RefSeq" id="WP_025414949.1">
    <property type="nucleotide sequence ID" value="NZ_CP007130.1"/>
</dbReference>